<reference evidence="6 7" key="1">
    <citation type="submission" date="2012-05" db="EMBL/GenBank/DDBJ databases">
        <title>Recombination and specialization in a pathogen metapopulation.</title>
        <authorList>
            <person name="Gardiner A."/>
            <person name="Kemen E."/>
            <person name="Schultz-Larsen T."/>
            <person name="MacLean D."/>
            <person name="Van Oosterhout C."/>
            <person name="Jones J.D.G."/>
        </authorList>
    </citation>
    <scope>NUCLEOTIDE SEQUENCE [LARGE SCALE GENOMIC DNA]</scope>
    <source>
        <strain evidence="6 7">Ac Nc2</strain>
    </source>
</reference>
<dbReference type="Proteomes" id="UP000053237">
    <property type="component" value="Unassembled WGS sequence"/>
</dbReference>
<dbReference type="InterPro" id="IPR009057">
    <property type="entry name" value="Homeodomain-like_sf"/>
</dbReference>
<feature type="region of interest" description="Disordered" evidence="4">
    <location>
        <begin position="95"/>
        <end position="133"/>
    </location>
</feature>
<dbReference type="Gene3D" id="1.10.10.60">
    <property type="entry name" value="Homeodomain-like"/>
    <property type="match status" value="1"/>
</dbReference>
<evidence type="ECO:0000256" key="2">
    <source>
        <dbReference type="ARBA" id="ARBA00023163"/>
    </source>
</evidence>
<comment type="caution">
    <text evidence="6">The sequence shown here is derived from an EMBL/GenBank/DDBJ whole genome shotgun (WGS) entry which is preliminary data.</text>
</comment>
<dbReference type="OrthoDB" id="118550at2759"/>
<dbReference type="STRING" id="65357.A0A024G6Z5"/>
<dbReference type="CDD" id="cd00167">
    <property type="entry name" value="SANT"/>
    <property type="match status" value="1"/>
</dbReference>
<dbReference type="Pfam" id="PF00249">
    <property type="entry name" value="Myb_DNA-binding"/>
    <property type="match status" value="1"/>
</dbReference>
<name>A0A024G6Z5_9STRA</name>
<organism evidence="6 7">
    <name type="scientific">Albugo candida</name>
    <dbReference type="NCBI Taxonomy" id="65357"/>
    <lineage>
        <taxon>Eukaryota</taxon>
        <taxon>Sar</taxon>
        <taxon>Stramenopiles</taxon>
        <taxon>Oomycota</taxon>
        <taxon>Peronosporomycetes</taxon>
        <taxon>Albuginales</taxon>
        <taxon>Albuginaceae</taxon>
        <taxon>Albugo</taxon>
    </lineage>
</organism>
<dbReference type="SMART" id="SM00717">
    <property type="entry name" value="SANT"/>
    <property type="match status" value="1"/>
</dbReference>
<dbReference type="InterPro" id="IPR017930">
    <property type="entry name" value="Myb_dom"/>
</dbReference>
<evidence type="ECO:0000256" key="1">
    <source>
        <dbReference type="ARBA" id="ARBA00023015"/>
    </source>
</evidence>
<protein>
    <recommendedName>
        <fullName evidence="5">HTH myb-type domain-containing protein</fullName>
    </recommendedName>
</protein>
<keyword evidence="2" id="KW-0804">Transcription</keyword>
<evidence type="ECO:0000313" key="7">
    <source>
        <dbReference type="Proteomes" id="UP000053237"/>
    </source>
</evidence>
<dbReference type="InParanoid" id="A0A024G6Z5"/>
<evidence type="ECO:0000256" key="3">
    <source>
        <dbReference type="ARBA" id="ARBA00023242"/>
    </source>
</evidence>
<keyword evidence="7" id="KW-1185">Reference proteome</keyword>
<keyword evidence="1" id="KW-0805">Transcription regulation</keyword>
<dbReference type="InterPro" id="IPR006447">
    <property type="entry name" value="Myb_dom_plants"/>
</dbReference>
<gene>
    <name evidence="6" type="ORF">BN9_031080</name>
</gene>
<keyword evidence="3" id="KW-0539">Nucleus</keyword>
<accession>A0A024G6Z5</accession>
<sequence>MTITQTVQKQLFGNDKVIRLALDINTRKNPSNSTQSGISQQIENNTYSYQDKQPFGSGKAWTHDEHARFLEALDLYPSGPWKIIAAYVGSKTTRQTMTHAQKYRQKIERRRRGLRTRSSSPLKKHTSEEKEAIKLSEGDVLSVPQLASDGKSIIFDSEHAPGSPSSVDISFSGAYNTYPTNNLQVQAPCPQNTVNVTSIGSGACHPQNISIPTCTVSDLSECSSAIELDLFADLVGEWEPLTFNYYNSTLSYESQPPFTEVNDFEAELAMTDDLVDLMLTL</sequence>
<evidence type="ECO:0000259" key="5">
    <source>
        <dbReference type="PROSITE" id="PS51294"/>
    </source>
</evidence>
<dbReference type="PANTHER" id="PTHR12802:SF155">
    <property type="entry name" value="DEUBIQUITINASE MYSM1"/>
    <property type="match status" value="1"/>
</dbReference>
<dbReference type="SUPFAM" id="SSF46689">
    <property type="entry name" value="Homeodomain-like"/>
    <property type="match status" value="1"/>
</dbReference>
<evidence type="ECO:0000313" key="6">
    <source>
        <dbReference type="EMBL" id="CCI42324.1"/>
    </source>
</evidence>
<dbReference type="GO" id="GO:0003677">
    <property type="term" value="F:DNA binding"/>
    <property type="evidence" value="ECO:0007669"/>
    <property type="project" value="InterPro"/>
</dbReference>
<evidence type="ECO:0000256" key="4">
    <source>
        <dbReference type="SAM" id="MobiDB-lite"/>
    </source>
</evidence>
<dbReference type="PROSITE" id="PS51294">
    <property type="entry name" value="HTH_MYB"/>
    <property type="match status" value="1"/>
</dbReference>
<dbReference type="AlphaFoldDB" id="A0A024G6Z5"/>
<dbReference type="EMBL" id="CAIX01000032">
    <property type="protein sequence ID" value="CCI42324.1"/>
    <property type="molecule type" value="Genomic_DNA"/>
</dbReference>
<feature type="domain" description="HTH myb-type" evidence="5">
    <location>
        <begin position="60"/>
        <end position="108"/>
    </location>
</feature>
<dbReference type="InterPro" id="IPR001005">
    <property type="entry name" value="SANT/Myb"/>
</dbReference>
<feature type="compositionally biased region" description="Basic residues" evidence="4">
    <location>
        <begin position="101"/>
        <end position="115"/>
    </location>
</feature>
<dbReference type="PANTHER" id="PTHR12802">
    <property type="entry name" value="SWI/SNF COMPLEX-RELATED"/>
    <property type="match status" value="1"/>
</dbReference>
<proteinExistence type="predicted"/>
<dbReference type="NCBIfam" id="TIGR01557">
    <property type="entry name" value="myb_SHAQKYF"/>
    <property type="match status" value="1"/>
</dbReference>